<organism evidence="1 2">
    <name type="scientific">Purpureocillium lilacinum</name>
    <name type="common">Paecilomyces lilacinus</name>
    <dbReference type="NCBI Taxonomy" id="33203"/>
    <lineage>
        <taxon>Eukaryota</taxon>
        <taxon>Fungi</taxon>
        <taxon>Dikarya</taxon>
        <taxon>Ascomycota</taxon>
        <taxon>Pezizomycotina</taxon>
        <taxon>Sordariomycetes</taxon>
        <taxon>Hypocreomycetidae</taxon>
        <taxon>Hypocreales</taxon>
        <taxon>Ophiocordycipitaceae</taxon>
        <taxon>Purpureocillium</taxon>
    </lineage>
</organism>
<dbReference type="Proteomes" id="UP001638806">
    <property type="component" value="Unassembled WGS sequence"/>
</dbReference>
<accession>A0ACC4DPB6</accession>
<evidence type="ECO:0000313" key="2">
    <source>
        <dbReference type="Proteomes" id="UP001638806"/>
    </source>
</evidence>
<evidence type="ECO:0000313" key="1">
    <source>
        <dbReference type="EMBL" id="KAL3957374.1"/>
    </source>
</evidence>
<protein>
    <submittedName>
        <fullName evidence="1">Uncharacterized protein</fullName>
    </submittedName>
</protein>
<gene>
    <name evidence="1" type="ORF">ACCO45_007952</name>
</gene>
<sequence>MGQPTASTRGAQWPPPRATTSFEDVILWDLAGPDLSISGPRWLKMPGREPDEVDCWAYLRPWVQLIGPAPTFYPGLAMASEHREDGASLQHVQPADAGANGKRFI</sequence>
<proteinExistence type="predicted"/>
<comment type="caution">
    <text evidence="1">The sequence shown here is derived from an EMBL/GenBank/DDBJ whole genome shotgun (WGS) entry which is preliminary data.</text>
</comment>
<reference evidence="1" key="1">
    <citation type="submission" date="2024-12" db="EMBL/GenBank/DDBJ databases">
        <title>Comparative genomics and development of molecular markers within Purpureocillium lilacinum and among Purpureocillium species.</title>
        <authorList>
            <person name="Yeh Z.-Y."/>
            <person name="Ni N.-T."/>
            <person name="Lo P.-H."/>
            <person name="Mushyakhwo K."/>
            <person name="Lin C.-F."/>
            <person name="Nai Y.-S."/>
        </authorList>
    </citation>
    <scope>NUCLEOTIDE SEQUENCE</scope>
    <source>
        <strain evidence="1">NCHU-NPUST-175</strain>
    </source>
</reference>
<name>A0ACC4DPB6_PURLI</name>
<dbReference type="EMBL" id="JBGNUJ010000007">
    <property type="protein sequence ID" value="KAL3957374.1"/>
    <property type="molecule type" value="Genomic_DNA"/>
</dbReference>
<keyword evidence="2" id="KW-1185">Reference proteome</keyword>